<gene>
    <name evidence="1" type="ORF">ElyMa_000525600</name>
</gene>
<keyword evidence="2" id="KW-1185">Reference proteome</keyword>
<name>A0AAV4G0B6_9GAST</name>
<reference evidence="1 2" key="1">
    <citation type="journal article" date="2021" name="Elife">
        <title>Chloroplast acquisition without the gene transfer in kleptoplastic sea slugs, Plakobranchus ocellatus.</title>
        <authorList>
            <person name="Maeda T."/>
            <person name="Takahashi S."/>
            <person name="Yoshida T."/>
            <person name="Shimamura S."/>
            <person name="Takaki Y."/>
            <person name="Nagai Y."/>
            <person name="Toyoda A."/>
            <person name="Suzuki Y."/>
            <person name="Arimoto A."/>
            <person name="Ishii H."/>
            <person name="Satoh N."/>
            <person name="Nishiyama T."/>
            <person name="Hasebe M."/>
            <person name="Maruyama T."/>
            <person name="Minagawa J."/>
            <person name="Obokata J."/>
            <person name="Shigenobu S."/>
        </authorList>
    </citation>
    <scope>NUCLEOTIDE SEQUENCE [LARGE SCALE GENOMIC DNA]</scope>
</reference>
<accession>A0AAV4G0B6</accession>
<proteinExistence type="predicted"/>
<dbReference type="AlphaFoldDB" id="A0AAV4G0B6"/>
<sequence>MYKNEPGGGLFIDDHRRYTANEFLTEVLVTATHSGKWRDTVRGKPDILPHFASESEQTRAYPCLPPISRILLFISQHVSLPFALQTAVGFSSVTAILAGTAERISGIFSYRGISRIRGKL</sequence>
<organism evidence="1 2">
    <name type="scientific">Elysia marginata</name>
    <dbReference type="NCBI Taxonomy" id="1093978"/>
    <lineage>
        <taxon>Eukaryota</taxon>
        <taxon>Metazoa</taxon>
        <taxon>Spiralia</taxon>
        <taxon>Lophotrochozoa</taxon>
        <taxon>Mollusca</taxon>
        <taxon>Gastropoda</taxon>
        <taxon>Heterobranchia</taxon>
        <taxon>Euthyneura</taxon>
        <taxon>Panpulmonata</taxon>
        <taxon>Sacoglossa</taxon>
        <taxon>Placobranchoidea</taxon>
        <taxon>Plakobranchidae</taxon>
        <taxon>Elysia</taxon>
    </lineage>
</organism>
<dbReference type="Proteomes" id="UP000762676">
    <property type="component" value="Unassembled WGS sequence"/>
</dbReference>
<comment type="caution">
    <text evidence="1">The sequence shown here is derived from an EMBL/GenBank/DDBJ whole genome shotgun (WGS) entry which is preliminary data.</text>
</comment>
<protein>
    <submittedName>
        <fullName evidence="1">Uncharacterized protein</fullName>
    </submittedName>
</protein>
<evidence type="ECO:0000313" key="2">
    <source>
        <dbReference type="Proteomes" id="UP000762676"/>
    </source>
</evidence>
<evidence type="ECO:0000313" key="1">
    <source>
        <dbReference type="EMBL" id="GFR78111.1"/>
    </source>
</evidence>
<dbReference type="EMBL" id="BMAT01001009">
    <property type="protein sequence ID" value="GFR78111.1"/>
    <property type="molecule type" value="Genomic_DNA"/>
</dbReference>